<proteinExistence type="predicted"/>
<protein>
    <submittedName>
        <fullName evidence="1">Uncharacterized protein</fullName>
    </submittedName>
</protein>
<gene>
    <name evidence="1" type="ORF">L6164_002373</name>
</gene>
<evidence type="ECO:0000313" key="1">
    <source>
        <dbReference type="EMBL" id="KAI4353421.1"/>
    </source>
</evidence>
<name>A0ACB9PY12_BAUVA</name>
<keyword evidence="2" id="KW-1185">Reference proteome</keyword>
<comment type="caution">
    <text evidence="1">The sequence shown here is derived from an EMBL/GenBank/DDBJ whole genome shotgun (WGS) entry which is preliminary data.</text>
</comment>
<reference evidence="1 2" key="1">
    <citation type="journal article" date="2022" name="DNA Res.">
        <title>Chromosomal-level genome assembly of the orchid tree Bauhinia variegata (Leguminosae; Cercidoideae) supports the allotetraploid origin hypothesis of Bauhinia.</title>
        <authorList>
            <person name="Zhong Y."/>
            <person name="Chen Y."/>
            <person name="Zheng D."/>
            <person name="Pang J."/>
            <person name="Liu Y."/>
            <person name="Luo S."/>
            <person name="Meng S."/>
            <person name="Qian L."/>
            <person name="Wei D."/>
            <person name="Dai S."/>
            <person name="Zhou R."/>
        </authorList>
    </citation>
    <scope>NUCLEOTIDE SEQUENCE [LARGE SCALE GENOMIC DNA]</scope>
    <source>
        <strain evidence="1">BV-YZ2020</strain>
    </source>
</reference>
<organism evidence="1 2">
    <name type="scientific">Bauhinia variegata</name>
    <name type="common">Purple orchid tree</name>
    <name type="synonym">Phanera variegata</name>
    <dbReference type="NCBI Taxonomy" id="167791"/>
    <lineage>
        <taxon>Eukaryota</taxon>
        <taxon>Viridiplantae</taxon>
        <taxon>Streptophyta</taxon>
        <taxon>Embryophyta</taxon>
        <taxon>Tracheophyta</taxon>
        <taxon>Spermatophyta</taxon>
        <taxon>Magnoliopsida</taxon>
        <taxon>eudicotyledons</taxon>
        <taxon>Gunneridae</taxon>
        <taxon>Pentapetalae</taxon>
        <taxon>rosids</taxon>
        <taxon>fabids</taxon>
        <taxon>Fabales</taxon>
        <taxon>Fabaceae</taxon>
        <taxon>Cercidoideae</taxon>
        <taxon>Cercideae</taxon>
        <taxon>Bauhiniinae</taxon>
        <taxon>Bauhinia</taxon>
    </lineage>
</organism>
<dbReference type="EMBL" id="CM039427">
    <property type="protein sequence ID" value="KAI4353421.1"/>
    <property type="molecule type" value="Genomic_DNA"/>
</dbReference>
<dbReference type="Proteomes" id="UP000828941">
    <property type="component" value="Chromosome 2"/>
</dbReference>
<sequence length="517" mass="59077">MMQPEILQDSWSIYVEVSSIFYQIESFNFNFNTQVNDCNFSSLYSRPEETYEVSTIPSPSIMFSNDFIEYPVDNFAQQLPSLMDDFSMDLGQIFDTQIVGIHGYPEENEGSFHSQHFSSEIADSWSPTPSTKSDSSAVHPSLTLPHEDMEIDNQLAIPILVEALAEAMEEEHNPLAEEIFKRLSQKVGPLGNTQERVAFNLCKDITCNAQEDYLRKEACKNMKPAFQTFYQWFPQGKVAHFAANSRILESIPEDSDEIHIVDFDMGEGVQWALMIETIAQKQHRTLKITSIKWEDEIPECVFAQWKFKDTKNKLFAHAKSCGLQLKVEEKGIEDLVIELKKMNKRGGSGKREWLAFNCMVGLPHMGRPRSRRYAMEFLRVAKDLIRSHGNNGIITFGDGDAIEKLKNCLNFKSFFKGNLVHYEALLESIEANFPKELSEARIAVFVAPYVSSLVWLRKWEEVGENCHLQGGIGLEGSRFSTEILNEVREMLKGSESSYQARIEGDNDNELFLEWKGT</sequence>
<accession>A0ACB9PY12</accession>
<evidence type="ECO:0000313" key="2">
    <source>
        <dbReference type="Proteomes" id="UP000828941"/>
    </source>
</evidence>